<evidence type="ECO:0000256" key="1">
    <source>
        <dbReference type="ARBA" id="ARBA00022691"/>
    </source>
</evidence>
<dbReference type="InterPro" id="IPR058240">
    <property type="entry name" value="rSAM_sf"/>
</dbReference>
<dbReference type="InterPro" id="IPR007197">
    <property type="entry name" value="rSAM"/>
</dbReference>
<protein>
    <submittedName>
        <fullName evidence="6">Radical SAM protein</fullName>
    </submittedName>
</protein>
<dbReference type="InterPro" id="IPR006638">
    <property type="entry name" value="Elp3/MiaA/NifB-like_rSAM"/>
</dbReference>
<dbReference type="PANTHER" id="PTHR11228:SF7">
    <property type="entry name" value="PQQA PEPTIDE CYCLASE"/>
    <property type="match status" value="1"/>
</dbReference>
<dbReference type="Gene3D" id="3.20.20.70">
    <property type="entry name" value="Aldolase class I"/>
    <property type="match status" value="1"/>
</dbReference>
<dbReference type="SFLD" id="SFLDG01067">
    <property type="entry name" value="SPASM/twitch_domain_containing"/>
    <property type="match status" value="1"/>
</dbReference>
<evidence type="ECO:0000256" key="4">
    <source>
        <dbReference type="ARBA" id="ARBA00023014"/>
    </source>
</evidence>
<sequence>MIPELVEPRIVKYLYSRSAVSHTPVSGTFELTPMCNMSCEMCYVRMTKSDMEKSGGRLRTVEEWLDIAETAKKAGMLFLLLTGGEPFLYPGFRELYEQLASMGFVISINTNATMIDADTVKWLAVNPPGRMNITLYGASDETYGRLCHNPKGYTQMTTALGMLREAGIMVKLNCSVTPYNIEELPQMIRFAKESGLMLQASTYMFPPLRRDTHMAGQNNRFTPEDAALAAAEVVRLQNGDEKFSMYLKQLEEGGAAMDESPDGCLVSEGDIIRCAAGRCAFWMTWDGRMLPCGMMTRPVTYPFRDGFEDAWKELTDIVGGIRLPAECSGCSLRKQCQACAAMVLTETDTFTEVPEYRCRMTKCYLDACRSVQKKEKEGQKA</sequence>
<dbReference type="InterPro" id="IPR050377">
    <property type="entry name" value="Radical_SAM_PqqE_MftC-like"/>
</dbReference>
<reference evidence="6" key="2">
    <citation type="submission" date="2021-04" db="EMBL/GenBank/DDBJ databases">
        <authorList>
            <person name="Gilroy R."/>
        </authorList>
    </citation>
    <scope>NUCLEOTIDE SEQUENCE</scope>
    <source>
        <strain evidence="6">ChiGjej3B3-11674</strain>
    </source>
</reference>
<evidence type="ECO:0000313" key="7">
    <source>
        <dbReference type="Proteomes" id="UP000823897"/>
    </source>
</evidence>
<dbReference type="PANTHER" id="PTHR11228">
    <property type="entry name" value="RADICAL SAM DOMAIN PROTEIN"/>
    <property type="match status" value="1"/>
</dbReference>
<dbReference type="InterPro" id="IPR013785">
    <property type="entry name" value="Aldolase_TIM"/>
</dbReference>
<dbReference type="PROSITE" id="PS51918">
    <property type="entry name" value="RADICAL_SAM"/>
    <property type="match status" value="1"/>
</dbReference>
<dbReference type="CDD" id="cd01335">
    <property type="entry name" value="Radical_SAM"/>
    <property type="match status" value="1"/>
</dbReference>
<reference evidence="6" key="1">
    <citation type="journal article" date="2021" name="PeerJ">
        <title>Extensive microbial diversity within the chicken gut microbiome revealed by metagenomics and culture.</title>
        <authorList>
            <person name="Gilroy R."/>
            <person name="Ravi A."/>
            <person name="Getino M."/>
            <person name="Pursley I."/>
            <person name="Horton D.L."/>
            <person name="Alikhan N.F."/>
            <person name="Baker D."/>
            <person name="Gharbi K."/>
            <person name="Hall N."/>
            <person name="Watson M."/>
            <person name="Adriaenssens E.M."/>
            <person name="Foster-Nyarko E."/>
            <person name="Jarju S."/>
            <person name="Secka A."/>
            <person name="Antonio M."/>
            <person name="Oren A."/>
            <person name="Chaudhuri R.R."/>
            <person name="La Ragione R."/>
            <person name="Hildebrand F."/>
            <person name="Pallen M.J."/>
        </authorList>
    </citation>
    <scope>NUCLEOTIDE SEQUENCE</scope>
    <source>
        <strain evidence="6">ChiGjej3B3-11674</strain>
    </source>
</reference>
<dbReference type="AlphaFoldDB" id="A0A9D2R412"/>
<comment type="caution">
    <text evidence="6">The sequence shown here is derived from an EMBL/GenBank/DDBJ whole genome shotgun (WGS) entry which is preliminary data.</text>
</comment>
<evidence type="ECO:0000259" key="5">
    <source>
        <dbReference type="PROSITE" id="PS51918"/>
    </source>
</evidence>
<evidence type="ECO:0000256" key="3">
    <source>
        <dbReference type="ARBA" id="ARBA00023004"/>
    </source>
</evidence>
<organism evidence="6 7">
    <name type="scientific">Candidatus Mediterraneibacter tabaqchaliae</name>
    <dbReference type="NCBI Taxonomy" id="2838689"/>
    <lineage>
        <taxon>Bacteria</taxon>
        <taxon>Bacillati</taxon>
        <taxon>Bacillota</taxon>
        <taxon>Clostridia</taxon>
        <taxon>Lachnospirales</taxon>
        <taxon>Lachnospiraceae</taxon>
        <taxon>Mediterraneibacter</taxon>
    </lineage>
</organism>
<keyword evidence="4" id="KW-0411">Iron-sulfur</keyword>
<name>A0A9D2R412_9FIRM</name>
<keyword evidence="3" id="KW-0408">Iron</keyword>
<evidence type="ECO:0000313" key="6">
    <source>
        <dbReference type="EMBL" id="HJD33487.1"/>
    </source>
</evidence>
<dbReference type="GO" id="GO:0051536">
    <property type="term" value="F:iron-sulfur cluster binding"/>
    <property type="evidence" value="ECO:0007669"/>
    <property type="project" value="UniProtKB-KW"/>
</dbReference>
<evidence type="ECO:0000256" key="2">
    <source>
        <dbReference type="ARBA" id="ARBA00022723"/>
    </source>
</evidence>
<keyword evidence="1" id="KW-0949">S-adenosyl-L-methionine</keyword>
<dbReference type="SFLD" id="SFLDS00029">
    <property type="entry name" value="Radical_SAM"/>
    <property type="match status" value="1"/>
</dbReference>
<dbReference type="Pfam" id="PF04055">
    <property type="entry name" value="Radical_SAM"/>
    <property type="match status" value="1"/>
</dbReference>
<dbReference type="EMBL" id="DWUV01000057">
    <property type="protein sequence ID" value="HJD33487.1"/>
    <property type="molecule type" value="Genomic_DNA"/>
</dbReference>
<dbReference type="GO" id="GO:0046872">
    <property type="term" value="F:metal ion binding"/>
    <property type="evidence" value="ECO:0007669"/>
    <property type="project" value="UniProtKB-KW"/>
</dbReference>
<dbReference type="Proteomes" id="UP000823897">
    <property type="component" value="Unassembled WGS sequence"/>
</dbReference>
<gene>
    <name evidence="6" type="ORF">H9911_02955</name>
</gene>
<feature type="domain" description="Radical SAM core" evidence="5">
    <location>
        <begin position="21"/>
        <end position="240"/>
    </location>
</feature>
<accession>A0A9D2R412</accession>
<dbReference type="SMART" id="SM00729">
    <property type="entry name" value="Elp3"/>
    <property type="match status" value="1"/>
</dbReference>
<keyword evidence="2" id="KW-0479">Metal-binding</keyword>
<dbReference type="GO" id="GO:0003824">
    <property type="term" value="F:catalytic activity"/>
    <property type="evidence" value="ECO:0007669"/>
    <property type="project" value="InterPro"/>
</dbReference>
<dbReference type="SUPFAM" id="SSF102114">
    <property type="entry name" value="Radical SAM enzymes"/>
    <property type="match status" value="1"/>
</dbReference>
<proteinExistence type="predicted"/>